<dbReference type="InterPro" id="IPR036259">
    <property type="entry name" value="MFS_trans_sf"/>
</dbReference>
<dbReference type="InterPro" id="IPR006311">
    <property type="entry name" value="TAT_signal"/>
</dbReference>
<evidence type="ECO:0000256" key="3">
    <source>
        <dbReference type="ARBA" id="ARBA00023136"/>
    </source>
</evidence>
<feature type="transmembrane region" description="Helical" evidence="4">
    <location>
        <begin position="353"/>
        <end position="372"/>
    </location>
</feature>
<dbReference type="RefSeq" id="WP_126799038.1">
    <property type="nucleotide sequence ID" value="NZ_PIPO01000003.1"/>
</dbReference>
<sequence>MSLHSSLSAGAVLSRRQWLVAVALVVLALNLRPALAAIGPLLQSIQSDLALSFSTASLLTSLPVLAMGLLSFVGFRLAQPLGVERTVAASILLLAVGTAMRFWVPGAGWMIFTAVLAGISIAMIQTLVPAIIKARFATRAPLIMGFYVTAIMAGAAIAAISTPLLATQLSWRESLGHWVWLALFALIVWVCWVSRYQEQPAHQGTMHQGTMHQETAAGPGLSHWRNPRSWQLAVFFALGTSCYVSVLAWLAPYAQELGYSSKQAGLLLGFLTACEVVAGILFPWWASRRNDKRAVIAVLCLLQLIGFSALALIPHTALLLWIGLIGLGIGGIFPLAMIITMDHIESPLQAGRLTAFVQGVGYLIAALAPWAAGVLRDYLQSFTLAWFLLASTSLIALWLGMKFSALSYRRHYPSDAVEVAG</sequence>
<feature type="transmembrane region" description="Helical" evidence="4">
    <location>
        <begin position="87"/>
        <end position="104"/>
    </location>
</feature>
<dbReference type="EMBL" id="PIPO01000003">
    <property type="protein sequence ID" value="RUO33330.1"/>
    <property type="molecule type" value="Genomic_DNA"/>
</dbReference>
<keyword evidence="7" id="KW-1185">Reference proteome</keyword>
<evidence type="ECO:0000256" key="4">
    <source>
        <dbReference type="SAM" id="Phobius"/>
    </source>
</evidence>
<feature type="transmembrane region" description="Helical" evidence="4">
    <location>
        <begin position="178"/>
        <end position="196"/>
    </location>
</feature>
<keyword evidence="1 4" id="KW-0812">Transmembrane</keyword>
<dbReference type="Pfam" id="PF07690">
    <property type="entry name" value="MFS_1"/>
    <property type="match status" value="1"/>
</dbReference>
<comment type="caution">
    <text evidence="6">The sequence shown here is derived from an EMBL/GenBank/DDBJ whole genome shotgun (WGS) entry which is preliminary data.</text>
</comment>
<keyword evidence="2 4" id="KW-1133">Transmembrane helix</keyword>
<name>A0A432WHQ4_9GAMM</name>
<feature type="transmembrane region" description="Helical" evidence="4">
    <location>
        <begin position="263"/>
        <end position="282"/>
    </location>
</feature>
<dbReference type="AlphaFoldDB" id="A0A432WHQ4"/>
<proteinExistence type="predicted"/>
<reference evidence="6 7" key="1">
    <citation type="journal article" date="2011" name="Front. Microbiol.">
        <title>Genomic signatures of strain selection and enhancement in Bacillus atrophaeus var. globigii, a historical biowarfare simulant.</title>
        <authorList>
            <person name="Gibbons H.S."/>
            <person name="Broomall S.M."/>
            <person name="McNew L.A."/>
            <person name="Daligault H."/>
            <person name="Chapman C."/>
            <person name="Bruce D."/>
            <person name="Karavis M."/>
            <person name="Krepps M."/>
            <person name="McGregor P.A."/>
            <person name="Hong C."/>
            <person name="Park K.H."/>
            <person name="Akmal A."/>
            <person name="Feldman A."/>
            <person name="Lin J.S."/>
            <person name="Chang W.E."/>
            <person name="Higgs B.W."/>
            <person name="Demirev P."/>
            <person name="Lindquist J."/>
            <person name="Liem A."/>
            <person name="Fochler E."/>
            <person name="Read T.D."/>
            <person name="Tapia R."/>
            <person name="Johnson S."/>
            <person name="Bishop-Lilly K.A."/>
            <person name="Detter C."/>
            <person name="Han C."/>
            <person name="Sozhamannan S."/>
            <person name="Rosenzweig C.N."/>
            <person name="Skowronski E.W."/>
        </authorList>
    </citation>
    <scope>NUCLEOTIDE SEQUENCE [LARGE SCALE GENOMIC DNA]</scope>
    <source>
        <strain evidence="6 7">Y4G10-17</strain>
    </source>
</reference>
<feature type="transmembrane region" description="Helical" evidence="4">
    <location>
        <begin position="52"/>
        <end position="75"/>
    </location>
</feature>
<feature type="transmembrane region" description="Helical" evidence="4">
    <location>
        <begin position="110"/>
        <end position="132"/>
    </location>
</feature>
<feature type="transmembrane region" description="Helical" evidence="4">
    <location>
        <begin position="378"/>
        <end position="400"/>
    </location>
</feature>
<dbReference type="PANTHER" id="PTHR23523">
    <property type="match status" value="1"/>
</dbReference>
<keyword evidence="3 4" id="KW-0472">Membrane</keyword>
<evidence type="ECO:0000313" key="6">
    <source>
        <dbReference type="EMBL" id="RUO33330.1"/>
    </source>
</evidence>
<feature type="domain" description="Major facilitator superfamily (MFS) profile" evidence="5">
    <location>
        <begin position="18"/>
        <end position="408"/>
    </location>
</feature>
<dbReference type="PROSITE" id="PS51318">
    <property type="entry name" value="TAT"/>
    <property type="match status" value="1"/>
</dbReference>
<dbReference type="Proteomes" id="UP000287823">
    <property type="component" value="Unassembled WGS sequence"/>
</dbReference>
<dbReference type="SUPFAM" id="SSF103473">
    <property type="entry name" value="MFS general substrate transporter"/>
    <property type="match status" value="1"/>
</dbReference>
<dbReference type="InterPro" id="IPR052524">
    <property type="entry name" value="MFS_Cyanate_Porter"/>
</dbReference>
<dbReference type="InterPro" id="IPR020846">
    <property type="entry name" value="MFS_dom"/>
</dbReference>
<accession>A0A432WHQ4</accession>
<evidence type="ECO:0000256" key="2">
    <source>
        <dbReference type="ARBA" id="ARBA00022989"/>
    </source>
</evidence>
<feature type="transmembrane region" description="Helical" evidence="4">
    <location>
        <begin position="144"/>
        <end position="166"/>
    </location>
</feature>
<evidence type="ECO:0000259" key="5">
    <source>
        <dbReference type="PROSITE" id="PS50850"/>
    </source>
</evidence>
<feature type="transmembrane region" description="Helical" evidence="4">
    <location>
        <begin position="232"/>
        <end position="251"/>
    </location>
</feature>
<protein>
    <submittedName>
        <fullName evidence="6">MFS transporter</fullName>
    </submittedName>
</protein>
<dbReference type="PROSITE" id="PS50850">
    <property type="entry name" value="MFS"/>
    <property type="match status" value="1"/>
</dbReference>
<dbReference type="PANTHER" id="PTHR23523:SF1">
    <property type="entry name" value="CYANATE TRANSPORT PROTEIN CYNX"/>
    <property type="match status" value="1"/>
</dbReference>
<feature type="transmembrane region" description="Helical" evidence="4">
    <location>
        <begin position="294"/>
        <end position="313"/>
    </location>
</feature>
<dbReference type="InterPro" id="IPR011701">
    <property type="entry name" value="MFS"/>
</dbReference>
<gene>
    <name evidence="6" type="ORF">CWE14_08950</name>
</gene>
<evidence type="ECO:0000313" key="7">
    <source>
        <dbReference type="Proteomes" id="UP000287823"/>
    </source>
</evidence>
<evidence type="ECO:0000256" key="1">
    <source>
        <dbReference type="ARBA" id="ARBA00022692"/>
    </source>
</evidence>
<dbReference type="GO" id="GO:0022857">
    <property type="term" value="F:transmembrane transporter activity"/>
    <property type="evidence" value="ECO:0007669"/>
    <property type="project" value="InterPro"/>
</dbReference>
<organism evidence="6 7">
    <name type="scientific">Aliidiomarina soli</name>
    <dbReference type="NCBI Taxonomy" id="1928574"/>
    <lineage>
        <taxon>Bacteria</taxon>
        <taxon>Pseudomonadati</taxon>
        <taxon>Pseudomonadota</taxon>
        <taxon>Gammaproteobacteria</taxon>
        <taxon>Alteromonadales</taxon>
        <taxon>Idiomarinaceae</taxon>
        <taxon>Aliidiomarina</taxon>
    </lineage>
</organism>
<dbReference type="Gene3D" id="1.20.1250.20">
    <property type="entry name" value="MFS general substrate transporter like domains"/>
    <property type="match status" value="2"/>
</dbReference>
<feature type="transmembrane region" description="Helical" evidence="4">
    <location>
        <begin position="319"/>
        <end position="341"/>
    </location>
</feature>